<dbReference type="PIRSF" id="PIRSF029730">
    <property type="entry name" value="UCP029730"/>
    <property type="match status" value="1"/>
</dbReference>
<dbReference type="RefSeq" id="WP_116559137.1">
    <property type="nucleotide sequence ID" value="NZ_QDKM01000006.1"/>
</dbReference>
<protein>
    <submittedName>
        <fullName evidence="1">N-formylglutamate amidohydrolase</fullName>
    </submittedName>
</protein>
<keyword evidence="1" id="KW-0378">Hydrolase</keyword>
<gene>
    <name evidence="1" type="ORF">DDE20_14025</name>
</gene>
<sequence length="286" mass="30522">MTQQISAPLTLPRYPGTVEYWQPDGSKGRGAPTPALVLICEHASNALPEDVPELGGDLGLDAETRASHAAYDIGALSLSRLLAAQLAPVMDGAALIHAPLSRLAYDLNRPPDHPGAMPVTSEIHQVPGNRDLSMADRMARLEAIYLPFQATVTAEIARLVLLGRRPVVIAVHSFTPVYFGTPREVEFGILFDDDEGIARHILQASAGSGLVTRLNEPYSAQSSVAHTTRIHARPMRLNHAMLEIRNDLIADAAGQAAMAQRLAPILTQALTSAELTAADPPPTPPA</sequence>
<dbReference type="EMBL" id="QDKM01000006">
    <property type="protein sequence ID" value="PVH28218.1"/>
    <property type="molecule type" value="Genomic_DNA"/>
</dbReference>
<evidence type="ECO:0000313" key="1">
    <source>
        <dbReference type="EMBL" id="PVH28218.1"/>
    </source>
</evidence>
<dbReference type="AlphaFoldDB" id="A0A2T8HS11"/>
<dbReference type="Gene3D" id="3.40.630.40">
    <property type="entry name" value="Zn-dependent exopeptidases"/>
    <property type="match status" value="1"/>
</dbReference>
<keyword evidence="2" id="KW-1185">Reference proteome</keyword>
<proteinExistence type="predicted"/>
<dbReference type="InterPro" id="IPR007709">
    <property type="entry name" value="N-FG_amidohydro"/>
</dbReference>
<name>A0A2T8HS11_9RHOB</name>
<organism evidence="1 2">
    <name type="scientific">Pararhodobacter oceanensis</name>
    <dbReference type="NCBI Taxonomy" id="2172121"/>
    <lineage>
        <taxon>Bacteria</taxon>
        <taxon>Pseudomonadati</taxon>
        <taxon>Pseudomonadota</taxon>
        <taxon>Alphaproteobacteria</taxon>
        <taxon>Rhodobacterales</taxon>
        <taxon>Paracoccaceae</taxon>
        <taxon>Pararhodobacter</taxon>
    </lineage>
</organism>
<dbReference type="InterPro" id="IPR011227">
    <property type="entry name" value="UCP029730"/>
</dbReference>
<reference evidence="1 2" key="1">
    <citation type="submission" date="2018-04" db="EMBL/GenBank/DDBJ databases">
        <title>Pararhodobacter oceanense sp. nov., isolated from marine intertidal sediment.</title>
        <authorList>
            <person name="Wang X.-L."/>
            <person name="Du Z.-J."/>
        </authorList>
    </citation>
    <scope>NUCLEOTIDE SEQUENCE [LARGE SCALE GENOMIC DNA]</scope>
    <source>
        <strain evidence="1 2">AM505</strain>
    </source>
</reference>
<dbReference type="OrthoDB" id="9815326at2"/>
<dbReference type="Proteomes" id="UP000245911">
    <property type="component" value="Unassembled WGS sequence"/>
</dbReference>
<comment type="caution">
    <text evidence="1">The sequence shown here is derived from an EMBL/GenBank/DDBJ whole genome shotgun (WGS) entry which is preliminary data.</text>
</comment>
<accession>A0A2T8HS11</accession>
<evidence type="ECO:0000313" key="2">
    <source>
        <dbReference type="Proteomes" id="UP000245911"/>
    </source>
</evidence>
<dbReference type="SUPFAM" id="SSF53187">
    <property type="entry name" value="Zn-dependent exopeptidases"/>
    <property type="match status" value="1"/>
</dbReference>
<dbReference type="GO" id="GO:0016787">
    <property type="term" value="F:hydrolase activity"/>
    <property type="evidence" value="ECO:0007669"/>
    <property type="project" value="UniProtKB-KW"/>
</dbReference>
<dbReference type="Pfam" id="PF05013">
    <property type="entry name" value="FGase"/>
    <property type="match status" value="1"/>
</dbReference>